<dbReference type="Gene3D" id="1.20.1250.20">
    <property type="entry name" value="MFS general substrate transporter like domains"/>
    <property type="match status" value="1"/>
</dbReference>
<feature type="transmembrane region" description="Helical" evidence="6">
    <location>
        <begin position="475"/>
        <end position="502"/>
    </location>
</feature>
<feature type="transmembrane region" description="Helical" evidence="6">
    <location>
        <begin position="263"/>
        <end position="284"/>
    </location>
</feature>
<evidence type="ECO:0000256" key="2">
    <source>
        <dbReference type="ARBA" id="ARBA00022692"/>
    </source>
</evidence>
<evidence type="ECO:0000256" key="1">
    <source>
        <dbReference type="ARBA" id="ARBA00004141"/>
    </source>
</evidence>
<feature type="region of interest" description="Disordered" evidence="5">
    <location>
        <begin position="162"/>
        <end position="254"/>
    </location>
</feature>
<dbReference type="GO" id="GO:0022857">
    <property type="term" value="F:transmembrane transporter activity"/>
    <property type="evidence" value="ECO:0007669"/>
    <property type="project" value="TreeGrafter"/>
</dbReference>
<keyword evidence="3 6" id="KW-1133">Transmembrane helix</keyword>
<feature type="transmembrane region" description="Helical" evidence="6">
    <location>
        <begin position="391"/>
        <end position="409"/>
    </location>
</feature>
<dbReference type="InterPro" id="IPR036259">
    <property type="entry name" value="MFS_trans_sf"/>
</dbReference>
<feature type="transmembrane region" description="Helical" evidence="6">
    <location>
        <begin position="105"/>
        <end position="127"/>
    </location>
</feature>
<evidence type="ECO:0000256" key="4">
    <source>
        <dbReference type="ARBA" id="ARBA00023136"/>
    </source>
</evidence>
<protein>
    <submittedName>
        <fullName evidence="8">Thymic stromal cotransporter homolog</fullName>
    </submittedName>
</protein>
<feature type="compositionally biased region" description="Low complexity" evidence="5">
    <location>
        <begin position="204"/>
        <end position="218"/>
    </location>
</feature>
<feature type="transmembrane region" description="Helical" evidence="6">
    <location>
        <begin position="75"/>
        <end position="93"/>
    </location>
</feature>
<sequence length="550" mass="58931">MPYMEALGRSAEPVAFLSGLASSLVDPTILMLVYERSGATPGSRHDGTTHAACGGNATTPAAGSEDDAQKRASQFFMFYNIASSVSSMVPSLVMGQLGDLLSRRLLLVVPLLGTLLSQLLLLFVVGVSMPLQWLYGYVLVSGLAGGSSTLWAGANAYAAQAVRTPPPSSRVGRSDGDTRGGDGDVDDGEASEGAPLFSDRPRGHAAGAGYGSAAAAIHDGGGGPGGGRRDVGEASPSNQGTARQGRGIQTPVQHGRSSRRLMLLELSFGLAATLGSVITGHIFVNFRLPLSFKHGSFSVLAAMFMYTLAIFYSLFVLKDFRPQTKASRVTLKGVLHVYRFGMFKPGGPSDQRAVFALLFTSAMLYQLVVRAFIDFLGLFMLRSPLCFGPDLVGYATAIGCCIYISSFLANLMLSRCWTDQALAMMGIASFCAGTLVMTFVKTMPMFFLARVLMQLSLMPLPNIRSSMAKITDPQWLGTVFTLLACAMSLVRVVGSITFNYIYKDSLELPFCLPFLISGIVGVTILLPLGVVWWKKGQWRRTEPSSPRRRP</sequence>
<dbReference type="AlphaFoldDB" id="A0AAJ7TYM0"/>
<feature type="transmembrane region" description="Helical" evidence="6">
    <location>
        <begin position="353"/>
        <end position="379"/>
    </location>
</feature>
<dbReference type="GO" id="GO:0016020">
    <property type="term" value="C:membrane"/>
    <property type="evidence" value="ECO:0007669"/>
    <property type="project" value="UniProtKB-SubCell"/>
</dbReference>
<evidence type="ECO:0000256" key="3">
    <source>
        <dbReference type="ARBA" id="ARBA00022989"/>
    </source>
</evidence>
<feature type="transmembrane region" description="Helical" evidence="6">
    <location>
        <begin position="296"/>
        <end position="317"/>
    </location>
</feature>
<keyword evidence="7" id="KW-1185">Reference proteome</keyword>
<dbReference type="RefSeq" id="XP_032826495.1">
    <property type="nucleotide sequence ID" value="XM_032970604.1"/>
</dbReference>
<evidence type="ECO:0000256" key="5">
    <source>
        <dbReference type="SAM" id="MobiDB-lite"/>
    </source>
</evidence>
<keyword evidence="2 6" id="KW-0812">Transmembrane</keyword>
<dbReference type="PANTHER" id="PTHR23507">
    <property type="entry name" value="ZGC:174356"/>
    <property type="match status" value="1"/>
</dbReference>
<feature type="transmembrane region" description="Helical" evidence="6">
    <location>
        <begin position="514"/>
        <end position="533"/>
    </location>
</feature>
<feature type="transmembrane region" description="Helical" evidence="6">
    <location>
        <begin position="133"/>
        <end position="154"/>
    </location>
</feature>
<dbReference type="PANTHER" id="PTHR23507:SF3">
    <property type="entry name" value="THYMIC STROMAL COTRANSPORTER HOMOLOG"/>
    <property type="match status" value="1"/>
</dbReference>
<evidence type="ECO:0000256" key="6">
    <source>
        <dbReference type="SAM" id="Phobius"/>
    </source>
</evidence>
<reference evidence="8" key="1">
    <citation type="submission" date="2025-08" db="UniProtKB">
        <authorList>
            <consortium name="RefSeq"/>
        </authorList>
    </citation>
    <scope>IDENTIFICATION</scope>
    <source>
        <tissue evidence="8">Sperm</tissue>
    </source>
</reference>
<evidence type="ECO:0000313" key="8">
    <source>
        <dbReference type="RefSeq" id="XP_032826495.1"/>
    </source>
</evidence>
<comment type="subcellular location">
    <subcellularLocation>
        <location evidence="1">Membrane</location>
        <topology evidence="1">Multi-pass membrane protein</topology>
    </subcellularLocation>
</comment>
<feature type="transmembrane region" description="Helical" evidence="6">
    <location>
        <begin position="421"/>
        <end position="440"/>
    </location>
</feature>
<feature type="region of interest" description="Disordered" evidence="5">
    <location>
        <begin position="40"/>
        <end position="64"/>
    </location>
</feature>
<feature type="compositionally biased region" description="Basic and acidic residues" evidence="5">
    <location>
        <begin position="172"/>
        <end position="182"/>
    </location>
</feature>
<accession>A0AAJ7TYM0</accession>
<dbReference type="Proteomes" id="UP001318040">
    <property type="component" value="Chromosome 44"/>
</dbReference>
<dbReference type="KEGG" id="pmrn:116951834"/>
<evidence type="ECO:0000313" key="7">
    <source>
        <dbReference type="Proteomes" id="UP001318040"/>
    </source>
</evidence>
<dbReference type="SUPFAM" id="SSF103473">
    <property type="entry name" value="MFS general substrate transporter"/>
    <property type="match status" value="2"/>
</dbReference>
<name>A0AAJ7TYM0_PETMA</name>
<gene>
    <name evidence="8" type="primary">LOC116951834</name>
</gene>
<proteinExistence type="predicted"/>
<keyword evidence="4 6" id="KW-0472">Membrane</keyword>
<organism evidence="7 8">
    <name type="scientific">Petromyzon marinus</name>
    <name type="common">Sea lamprey</name>
    <dbReference type="NCBI Taxonomy" id="7757"/>
    <lineage>
        <taxon>Eukaryota</taxon>
        <taxon>Metazoa</taxon>
        <taxon>Chordata</taxon>
        <taxon>Craniata</taxon>
        <taxon>Vertebrata</taxon>
        <taxon>Cyclostomata</taxon>
        <taxon>Hyperoartia</taxon>
        <taxon>Petromyzontiformes</taxon>
        <taxon>Petromyzontidae</taxon>
        <taxon>Petromyzon</taxon>
    </lineage>
</organism>